<evidence type="ECO:0000313" key="5">
    <source>
        <dbReference type="EMBL" id="EEY64595.1"/>
    </source>
</evidence>
<feature type="region of interest" description="Disordered" evidence="3">
    <location>
        <begin position="178"/>
        <end position="252"/>
    </location>
</feature>
<evidence type="ECO:0000256" key="2">
    <source>
        <dbReference type="PROSITE-ProRule" id="PRU00235"/>
    </source>
</evidence>
<dbReference type="Proteomes" id="UP000006643">
    <property type="component" value="Unassembled WGS sequence"/>
</dbReference>
<dbReference type="GeneID" id="9473808"/>
<dbReference type="STRING" id="403677.D0NSN3"/>
<evidence type="ECO:0000256" key="1">
    <source>
        <dbReference type="ARBA" id="ARBA00022737"/>
    </source>
</evidence>
<reference evidence="6" key="1">
    <citation type="journal article" date="2009" name="Nature">
        <title>Genome sequence and analysis of the Irish potato famine pathogen Phytophthora infestans.</title>
        <authorList>
            <consortium name="The Broad Institute Genome Sequencing Platform"/>
            <person name="Haas B.J."/>
            <person name="Kamoun S."/>
            <person name="Zody M.C."/>
            <person name="Jiang R.H."/>
            <person name="Handsaker R.E."/>
            <person name="Cano L.M."/>
            <person name="Grabherr M."/>
            <person name="Kodira C.D."/>
            <person name="Raffaele S."/>
            <person name="Torto-Alalibo T."/>
            <person name="Bozkurt T.O."/>
            <person name="Ah-Fong A.M."/>
            <person name="Alvarado L."/>
            <person name="Anderson V.L."/>
            <person name="Armstrong M.R."/>
            <person name="Avrova A."/>
            <person name="Baxter L."/>
            <person name="Beynon J."/>
            <person name="Boevink P.C."/>
            <person name="Bollmann S.R."/>
            <person name="Bos J.I."/>
            <person name="Bulone V."/>
            <person name="Cai G."/>
            <person name="Cakir C."/>
            <person name="Carrington J.C."/>
            <person name="Chawner M."/>
            <person name="Conti L."/>
            <person name="Costanzo S."/>
            <person name="Ewan R."/>
            <person name="Fahlgren N."/>
            <person name="Fischbach M.A."/>
            <person name="Fugelstad J."/>
            <person name="Gilroy E.M."/>
            <person name="Gnerre S."/>
            <person name="Green P.J."/>
            <person name="Grenville-Briggs L.J."/>
            <person name="Griffith J."/>
            <person name="Grunwald N.J."/>
            <person name="Horn K."/>
            <person name="Horner N.R."/>
            <person name="Hu C.H."/>
            <person name="Huitema E."/>
            <person name="Jeong D.H."/>
            <person name="Jones A.M."/>
            <person name="Jones J.D."/>
            <person name="Jones R.W."/>
            <person name="Karlsson E.K."/>
            <person name="Kunjeti S.G."/>
            <person name="Lamour K."/>
            <person name="Liu Z."/>
            <person name="Ma L."/>
            <person name="Maclean D."/>
            <person name="Chibucos M.C."/>
            <person name="McDonald H."/>
            <person name="McWalters J."/>
            <person name="Meijer H.J."/>
            <person name="Morgan W."/>
            <person name="Morris P.F."/>
            <person name="Munro C.A."/>
            <person name="O'Neill K."/>
            <person name="Ospina-Giraldo M."/>
            <person name="Pinzon A."/>
            <person name="Pritchard L."/>
            <person name="Ramsahoye B."/>
            <person name="Ren Q."/>
            <person name="Restrepo S."/>
            <person name="Roy S."/>
            <person name="Sadanandom A."/>
            <person name="Savidor A."/>
            <person name="Schornack S."/>
            <person name="Schwartz D.C."/>
            <person name="Schumann U.D."/>
            <person name="Schwessinger B."/>
            <person name="Seyer L."/>
            <person name="Sharpe T."/>
            <person name="Silvar C."/>
            <person name="Song J."/>
            <person name="Studholme D.J."/>
            <person name="Sykes S."/>
            <person name="Thines M."/>
            <person name="van de Vondervoort P.J."/>
            <person name="Phuntumart V."/>
            <person name="Wawra S."/>
            <person name="Weide R."/>
            <person name="Win J."/>
            <person name="Young C."/>
            <person name="Zhou S."/>
            <person name="Fry W."/>
            <person name="Meyers B.C."/>
            <person name="van West P."/>
            <person name="Ristaino J."/>
            <person name="Govers F."/>
            <person name="Birch P.R."/>
            <person name="Whisson S.C."/>
            <person name="Judelson H.S."/>
            <person name="Nusbaum C."/>
        </authorList>
    </citation>
    <scope>NUCLEOTIDE SEQUENCE [LARGE SCALE GENOMIC DNA]</scope>
    <source>
        <strain evidence="6">T30-4</strain>
    </source>
</reference>
<feature type="region of interest" description="Disordered" evidence="3">
    <location>
        <begin position="376"/>
        <end position="413"/>
    </location>
</feature>
<dbReference type="PROSITE" id="PS50012">
    <property type="entry name" value="RCC1_3"/>
    <property type="match status" value="3"/>
</dbReference>
<feature type="compositionally biased region" description="Polar residues" evidence="3">
    <location>
        <begin position="472"/>
        <end position="481"/>
    </location>
</feature>
<dbReference type="VEuPathDB" id="FungiDB:PITG_16013"/>
<dbReference type="InterPro" id="IPR000408">
    <property type="entry name" value="Reg_chr_condens"/>
</dbReference>
<name>D0NSN3_PHYIT</name>
<sequence>MPDRLIHNRVFKVSKELNRLDLLCEQHRRQIGHRKGLPDWERPNTPAGKASGRRGRTPAFFAWNEESEHTPRPAWQPETPQKVARTLHLTPTRDRERDEDMQPAPERSPYESVGGGNLETTTALPSEQVEHEGVDETSAIEVDSDDRSVEEDRPVVAERSIAVSPLREDILDRLHPPAAATVSSRNPTPLSTVEAASSPYHPPLSPRYRHGRRLEASDAAVPTPRAQQYAAGVTTEQADRFRMSRTSGKRFRSPAKRTTLWGDLCDTYIHQSGASSNQNNSRFAHKRATPSAAERAFGGSSVFRTLNMNASAWPTSDSAGGQRRPVVTGSDAMNVANHAVRAFLAGCDDETKQSEPPMQSHLRGGESEWVTGAVETSDQLPSVSATGSRTGNNRKSKRVSFGGQNTRPQPRTLPVLADKTTQTEDSLLPARYNVRTLPRDTQTGDYPASVRCAACDSAADESGRPRKIPRGSASSIAESPAQQHRHRQQLARIYPKYVRLRQGSDIRYRLKFTRPPLKGKAVTIHVRVIMNKIGITASPPSLVVTSKDWRQTREITVTSSEDSELRTFQIHHKIHETYDDVYSSAAMLPSLFVSVLQKEATFLFGFGCTVDGRLGTDGGTNMTTPTPFACRWLHPLQLSCGKAHSAIIDVCSNLYCFGLGASGQLGQGEDSLESSQEPLRVPHLASTCVQYVACGSNHTLCLSVDGRVFSWGDNSCGQIGMGCKTTQIVSTPYRVDKIVSLRGIVCGGNQSFILTKTNVLACGSNVAGQLGMGDRIDRTSFEHIPFFRKVWEKLDLEASPLADGTLYAWGFGEEGQLGLPDEDLEPTRRVALLPVPVHALSGTGATMVSCGGSHTATSLVRNSSILQDVDAAVLVEQNPVLSLYPLL</sequence>
<dbReference type="Pfam" id="PF25390">
    <property type="entry name" value="WD40_RLD"/>
    <property type="match status" value="1"/>
</dbReference>
<feature type="region of interest" description="Disordered" evidence="3">
    <location>
        <begin position="456"/>
        <end position="488"/>
    </location>
</feature>
<keyword evidence="1" id="KW-0677">Repeat</keyword>
<evidence type="ECO:0000256" key="3">
    <source>
        <dbReference type="SAM" id="MobiDB-lite"/>
    </source>
</evidence>
<dbReference type="InterPro" id="IPR051210">
    <property type="entry name" value="Ub_ligase/GEF_domain"/>
</dbReference>
<dbReference type="OMA" id="PFFRKVW"/>
<dbReference type="PRINTS" id="PR00633">
    <property type="entry name" value="RCCNDNSATION"/>
</dbReference>
<dbReference type="Gene3D" id="2.130.10.30">
    <property type="entry name" value="Regulator of chromosome condensation 1/beta-lactamase-inhibitor protein II"/>
    <property type="match status" value="2"/>
</dbReference>
<dbReference type="InterPro" id="IPR009091">
    <property type="entry name" value="RCC1/BLIP-II"/>
</dbReference>
<dbReference type="InterPro" id="IPR058923">
    <property type="entry name" value="RCC1-like_dom"/>
</dbReference>
<organism evidence="5 6">
    <name type="scientific">Phytophthora infestans (strain T30-4)</name>
    <name type="common">Potato late blight agent</name>
    <dbReference type="NCBI Taxonomy" id="403677"/>
    <lineage>
        <taxon>Eukaryota</taxon>
        <taxon>Sar</taxon>
        <taxon>Stramenopiles</taxon>
        <taxon>Oomycota</taxon>
        <taxon>Peronosporomycetes</taxon>
        <taxon>Peronosporales</taxon>
        <taxon>Peronosporaceae</taxon>
        <taxon>Phytophthora</taxon>
    </lineage>
</organism>
<feature type="repeat" description="RCC1" evidence="2">
    <location>
        <begin position="652"/>
        <end position="705"/>
    </location>
</feature>
<feature type="region of interest" description="Disordered" evidence="3">
    <location>
        <begin position="35"/>
        <end position="120"/>
    </location>
</feature>
<feature type="repeat" description="RCC1" evidence="2">
    <location>
        <begin position="804"/>
        <end position="861"/>
    </location>
</feature>
<gene>
    <name evidence="5" type="ORF">PITG_16013</name>
</gene>
<proteinExistence type="predicted"/>
<feature type="compositionally biased region" description="Basic and acidic residues" evidence="3">
    <location>
        <begin position="91"/>
        <end position="100"/>
    </location>
</feature>
<dbReference type="eggNOG" id="KOG0941">
    <property type="taxonomic scope" value="Eukaryota"/>
</dbReference>
<feature type="compositionally biased region" description="Polar residues" evidence="3">
    <location>
        <begin position="376"/>
        <end position="391"/>
    </location>
</feature>
<evidence type="ECO:0000313" key="6">
    <source>
        <dbReference type="Proteomes" id="UP000006643"/>
    </source>
</evidence>
<feature type="domain" description="RCC1-like" evidence="4">
    <location>
        <begin position="603"/>
        <end position="856"/>
    </location>
</feature>
<dbReference type="InParanoid" id="D0NSN3"/>
<dbReference type="AlphaFoldDB" id="D0NSN3"/>
<dbReference type="PANTHER" id="PTHR22870:SF408">
    <property type="entry name" value="OS09G0560450 PROTEIN"/>
    <property type="match status" value="1"/>
</dbReference>
<dbReference type="RefSeq" id="XP_002897795.1">
    <property type="nucleotide sequence ID" value="XM_002897749.1"/>
</dbReference>
<dbReference type="OrthoDB" id="10256179at2759"/>
<feature type="compositionally biased region" description="Polar residues" evidence="3">
    <location>
        <begin position="181"/>
        <end position="195"/>
    </location>
</feature>
<dbReference type="EMBL" id="DS028158">
    <property type="protein sequence ID" value="EEY64595.1"/>
    <property type="molecule type" value="Genomic_DNA"/>
</dbReference>
<dbReference type="SUPFAM" id="SSF50985">
    <property type="entry name" value="RCC1/BLIP-II"/>
    <property type="match status" value="1"/>
</dbReference>
<evidence type="ECO:0000259" key="4">
    <source>
        <dbReference type="Pfam" id="PF25390"/>
    </source>
</evidence>
<dbReference type="PROSITE" id="PS00626">
    <property type="entry name" value="RCC1_2"/>
    <property type="match status" value="1"/>
</dbReference>
<accession>D0NSN3</accession>
<dbReference type="PANTHER" id="PTHR22870">
    <property type="entry name" value="REGULATOR OF CHROMOSOME CONDENSATION"/>
    <property type="match status" value="1"/>
</dbReference>
<dbReference type="HOGENOM" id="CLU_325296_0_0_1"/>
<keyword evidence="6" id="KW-1185">Reference proteome</keyword>
<feature type="repeat" description="RCC1" evidence="2">
    <location>
        <begin position="706"/>
        <end position="757"/>
    </location>
</feature>
<protein>
    <recommendedName>
        <fullName evidence="4">RCC1-like domain-containing protein</fullName>
    </recommendedName>
</protein>
<dbReference type="KEGG" id="pif:PITG_16013"/>